<dbReference type="EMBL" id="KQ001665">
    <property type="protein sequence ID" value="KJP88070.1"/>
    <property type="molecule type" value="Genomic_DNA"/>
</dbReference>
<evidence type="ECO:0000259" key="2">
    <source>
        <dbReference type="Pfam" id="PF08318"/>
    </source>
</evidence>
<gene>
    <name evidence="4" type="ORF">AK88_02184</name>
</gene>
<dbReference type="GeneID" id="24267498"/>
<dbReference type="OrthoDB" id="47059at2759"/>
<dbReference type="Pfam" id="PF08318">
    <property type="entry name" value="COG4_m"/>
    <property type="match status" value="1"/>
</dbReference>
<feature type="compositionally biased region" description="Basic and acidic residues" evidence="1">
    <location>
        <begin position="55"/>
        <end position="64"/>
    </location>
</feature>
<evidence type="ECO:0000259" key="3">
    <source>
        <dbReference type="Pfam" id="PF20662"/>
    </source>
</evidence>
<protein>
    <submittedName>
        <fullName evidence="4">Uncharacterized protein</fullName>
    </submittedName>
</protein>
<dbReference type="Gene3D" id="1.20.58.1970">
    <property type="match status" value="1"/>
</dbReference>
<evidence type="ECO:0000313" key="4">
    <source>
        <dbReference type="EMBL" id="KJP88070.1"/>
    </source>
</evidence>
<feature type="compositionally biased region" description="Basic and acidic residues" evidence="1">
    <location>
        <begin position="398"/>
        <end position="419"/>
    </location>
</feature>
<feature type="domain" description="Conserved oligomeric Golgi complex subunit 4 C-terminal" evidence="3">
    <location>
        <begin position="885"/>
        <end position="1082"/>
    </location>
</feature>
<feature type="region of interest" description="Disordered" evidence="1">
    <location>
        <begin position="31"/>
        <end position="64"/>
    </location>
</feature>
<feature type="region of interest" description="Disordered" evidence="1">
    <location>
        <begin position="342"/>
        <end position="422"/>
    </location>
</feature>
<evidence type="ECO:0000313" key="5">
    <source>
        <dbReference type="Proteomes" id="UP000054561"/>
    </source>
</evidence>
<dbReference type="InterPro" id="IPR048684">
    <property type="entry name" value="COG4_C"/>
</dbReference>
<evidence type="ECO:0000256" key="1">
    <source>
        <dbReference type="SAM" id="MobiDB-lite"/>
    </source>
</evidence>
<dbReference type="AlphaFoldDB" id="A0A0D9QLZ4"/>
<feature type="region of interest" description="Disordered" evidence="1">
    <location>
        <begin position="790"/>
        <end position="821"/>
    </location>
</feature>
<feature type="compositionally biased region" description="Polar residues" evidence="1">
    <location>
        <begin position="45"/>
        <end position="54"/>
    </location>
</feature>
<dbReference type="OMA" id="CRSINMN"/>
<accession>A0A0D9QLZ4</accession>
<name>A0A0D9QLZ4_PLAFR</name>
<feature type="compositionally biased region" description="Acidic residues" evidence="1">
    <location>
        <begin position="383"/>
        <end position="397"/>
    </location>
</feature>
<organism evidence="4 5">
    <name type="scientific">Plasmodium fragile</name>
    <dbReference type="NCBI Taxonomy" id="5857"/>
    <lineage>
        <taxon>Eukaryota</taxon>
        <taxon>Sar</taxon>
        <taxon>Alveolata</taxon>
        <taxon>Apicomplexa</taxon>
        <taxon>Aconoidasida</taxon>
        <taxon>Haemosporida</taxon>
        <taxon>Plasmodiidae</taxon>
        <taxon>Plasmodium</taxon>
        <taxon>Plasmodium (Plasmodium)</taxon>
    </lineage>
</organism>
<feature type="compositionally biased region" description="Basic and acidic residues" evidence="1">
    <location>
        <begin position="342"/>
        <end position="357"/>
    </location>
</feature>
<dbReference type="PANTHER" id="PTHR24016:SF0">
    <property type="entry name" value="CONSERVED OLIGOMERIC GOLGI COMPLEX SUBUNIT 4"/>
    <property type="match status" value="1"/>
</dbReference>
<feature type="domain" description="COG4 transport protein middle alpha-helical bundle" evidence="2">
    <location>
        <begin position="537"/>
        <end position="722"/>
    </location>
</feature>
<sequence length="1109" mass="127303">MTGNALSSGESSESDEWGEYLQGGQWRTGHLDSSKLSDPVEDTFDSCSSYGSHDSQGHLGERDEESNIKRINKYIEKLDILRNKCDLKIRLNQQKEKENLVNNIDNINLQVKKHLLFKQKINKINNSLREKCNYDAFSQMERIYKTISNVNSSYEYITLKIQLQDYIKQVEGCLRRNYLEAIEPLNQFLQVRRYLYKYGRCGLLRVGGIPNGGSSPNEASSPGHAYHAYHAYHTKGTIALLSSEDAVIESDIINYVQQRERQLSEDHPEQHNDVYSHSHSQAQAYAQICQTDEENIKLLNAYYDHVKGLIEEEICECIKVKDVDGVRAKVGLYLSIFRRREEKKRDSSQGGGEENRDNVSAVGNHDEADEGESDGDASVVDSHDEENDGIDDDEEDEVGSHDEVDDVESHSSDHGDKHLGGGAPACISPEDQLLHFGEYLFVCRVAMKLVEQEVDKQLDLLTRKVVSTEESVYVECIKGTYTCLYRHNAFLEKLLGDHIVYIIYNRKAELLFNKVVKTICSNFSNQTQLLRINNYNELTKLDKNVEMLSLLCYHFQNIKKFLQQFGEDKFRKLNSMFILASCINNEFFSEQSGLFKNLPYVKCIQDCLCSYIDYEIMFTKHCIDKAFVLTDDIMLSLIDEEKSKGKDARDFYENLINFENIMMNCSNSNEYTSTLLDDAFFIFQKSVCRSINMNDINTMCVLVNHIILFIGSTLKNYLSENLKTSKNIYGSFIHDVSNLKPFSFRALLGSIDETNYVDEGQGNNRTVALAQNFVSSLSYVRSEAPEGVTGRNDFARGSGGRSSAIRGGGDNSARGDHPSGGSEVKGIYEYLTAEHYESLFNPLSDRKNMESQNISSKFSYPHCVNNIDSCHQYIQNFKLFIHDYFVDKFLKDKKKKKEKEKQNYLLMFTNSFANYDNLLSDFENLSIENCKNLLNMLKVHFVGQLVIIESVNFDITSEQYAYYQLNDPYINALVSRMKLIAYHISLYFNQNIFQICVGLLAEKICKYIERIVRTKKFSLYGCVQLDNDIRNLMLFFTSLTSINVKKEFTKLLEMCELLNINDLQDFKDFYDENKNNLSASEVEDIISMRIDISEELLGAMKLYMNWGAT</sequence>
<dbReference type="InterPro" id="IPR013167">
    <property type="entry name" value="COG4_M"/>
</dbReference>
<dbReference type="RefSeq" id="XP_012335241.1">
    <property type="nucleotide sequence ID" value="XM_012479818.1"/>
</dbReference>
<keyword evidence="5" id="KW-1185">Reference proteome</keyword>
<dbReference type="Proteomes" id="UP000054561">
    <property type="component" value="Unassembled WGS sequence"/>
</dbReference>
<dbReference type="InterPro" id="IPR048682">
    <property type="entry name" value="COG4"/>
</dbReference>
<reference evidence="4 5" key="1">
    <citation type="submission" date="2014-03" db="EMBL/GenBank/DDBJ databases">
        <title>The Genome Sequence of Plasmodium fragile nilgiri.</title>
        <authorList>
            <consortium name="The Broad Institute Genomics Platform"/>
            <consortium name="The Broad Institute Genome Sequencing Center for Infectious Disease"/>
            <person name="Neafsey D."/>
            <person name="Duraisingh M."/>
            <person name="Young S.K."/>
            <person name="Zeng Q."/>
            <person name="Gargeya S."/>
            <person name="Abouelleil A."/>
            <person name="Alvarado L."/>
            <person name="Chapman S.B."/>
            <person name="Gainer-Dewar J."/>
            <person name="Goldberg J."/>
            <person name="Griggs A."/>
            <person name="Gujja S."/>
            <person name="Hansen M."/>
            <person name="Howarth C."/>
            <person name="Imamovic A."/>
            <person name="Larimer J."/>
            <person name="Pearson M."/>
            <person name="Poon T.W."/>
            <person name="Priest M."/>
            <person name="Roberts A."/>
            <person name="Saif S."/>
            <person name="Shea T."/>
            <person name="Sykes S."/>
            <person name="Wortman J."/>
            <person name="Nusbaum C."/>
            <person name="Birren B."/>
        </authorList>
    </citation>
    <scope>NUCLEOTIDE SEQUENCE [LARGE SCALE GENOMIC DNA]</scope>
    <source>
        <strain evidence="5">nilgiri</strain>
    </source>
</reference>
<dbReference type="VEuPathDB" id="PlasmoDB:AK88_02184"/>
<dbReference type="Pfam" id="PF20662">
    <property type="entry name" value="COG4_C"/>
    <property type="match status" value="1"/>
</dbReference>
<dbReference type="PANTHER" id="PTHR24016">
    <property type="entry name" value="CONSERVED OLIGOMERIC GOLGI COMPLEX SUBUNIT 4"/>
    <property type="match status" value="1"/>
</dbReference>
<proteinExistence type="predicted"/>